<comment type="caution">
    <text evidence="1">The sequence shown here is derived from an EMBL/GenBank/DDBJ whole genome shotgun (WGS) entry which is preliminary data.</text>
</comment>
<keyword evidence="2" id="KW-1185">Reference proteome</keyword>
<name>L1KYB4_9ACTN</name>
<organism evidence="1 2">
    <name type="scientific">Streptomyces ipomoeae 91-03</name>
    <dbReference type="NCBI Taxonomy" id="698759"/>
    <lineage>
        <taxon>Bacteria</taxon>
        <taxon>Bacillati</taxon>
        <taxon>Actinomycetota</taxon>
        <taxon>Actinomycetes</taxon>
        <taxon>Kitasatosporales</taxon>
        <taxon>Streptomycetaceae</taxon>
        <taxon>Streptomyces</taxon>
    </lineage>
</organism>
<dbReference type="EMBL" id="AEJC01000270">
    <property type="protein sequence ID" value="EKX65781.1"/>
    <property type="molecule type" value="Genomic_DNA"/>
</dbReference>
<gene>
    <name evidence="1" type="ORF">STRIP9103_03818</name>
</gene>
<reference evidence="1 2" key="1">
    <citation type="submission" date="2012-11" db="EMBL/GenBank/DDBJ databases">
        <authorList>
            <person name="Huguet-Tapia J.C."/>
            <person name="Durkin A.S."/>
            <person name="Pettis G.S."/>
            <person name="Badger J.H."/>
        </authorList>
    </citation>
    <scope>NUCLEOTIDE SEQUENCE [LARGE SCALE GENOMIC DNA]</scope>
    <source>
        <strain evidence="1 2">91-03</strain>
    </source>
</reference>
<dbReference type="OrthoDB" id="3686643at2"/>
<proteinExistence type="predicted"/>
<dbReference type="PATRIC" id="fig|698759.3.peg.3616"/>
<evidence type="ECO:0000313" key="1">
    <source>
        <dbReference type="EMBL" id="EKX65781.1"/>
    </source>
</evidence>
<accession>L1KYB4</accession>
<dbReference type="Proteomes" id="UP000010411">
    <property type="component" value="Unassembled WGS sequence"/>
</dbReference>
<sequence>MRELAESVEVVSRWEIGDPDAPALTQRVTFSTVVGDMRRALVQSRVYLSISDIEDSHKRAVIRLALTATAAQHDAVVGAFQHLVRTVRPGVGAEE</sequence>
<dbReference type="AlphaFoldDB" id="L1KYB4"/>
<evidence type="ECO:0000313" key="2">
    <source>
        <dbReference type="Proteomes" id="UP000010411"/>
    </source>
</evidence>
<dbReference type="RefSeq" id="WP_009313935.1">
    <property type="nucleotide sequence ID" value="NZ_AEJC01000270.1"/>
</dbReference>
<protein>
    <submittedName>
        <fullName evidence="1">Uncharacterized protein</fullName>
    </submittedName>
</protein>